<evidence type="ECO:0000256" key="1">
    <source>
        <dbReference type="ARBA" id="ARBA00022729"/>
    </source>
</evidence>
<dbReference type="CDD" id="cd12797">
    <property type="entry name" value="M23_peptidase"/>
    <property type="match status" value="1"/>
</dbReference>
<sequence length="261" mass="30100">QTGTYISYFAVPYNFKKDNTLSLWAKDRADNETKKVFFYHIRQKRFRRDKIRISDRLLDNIISSFPPDIFEPGKTKIEKYLHINRELRKESHVLLKELCQSPTEEKLWDGPWLRMKNAATMAKFADQRIYYYKGKLIDKGVHLGVDLASLARSPVQAANSGRVIYARDFGIYGQTVVIDHGQGLYTMYGHLSRIDVNVDQSVNKGDTIGATGKTGLATGDHLHFGFMVHGIAVNPIEWWDSHWISDNIYKKLNMVDKLTEK</sequence>
<comment type="caution">
    <text evidence="3">The sequence shown here is derived from an EMBL/GenBank/DDBJ whole genome shotgun (WGS) entry which is preliminary data.</text>
</comment>
<gene>
    <name evidence="3" type="ORF">S01H1_05542</name>
</gene>
<evidence type="ECO:0000313" key="3">
    <source>
        <dbReference type="EMBL" id="GAF74304.1"/>
    </source>
</evidence>
<dbReference type="PANTHER" id="PTHR21666">
    <property type="entry name" value="PEPTIDASE-RELATED"/>
    <property type="match status" value="1"/>
</dbReference>
<dbReference type="GO" id="GO:0004222">
    <property type="term" value="F:metalloendopeptidase activity"/>
    <property type="evidence" value="ECO:0007669"/>
    <property type="project" value="TreeGrafter"/>
</dbReference>
<organism evidence="3">
    <name type="scientific">marine sediment metagenome</name>
    <dbReference type="NCBI Taxonomy" id="412755"/>
    <lineage>
        <taxon>unclassified sequences</taxon>
        <taxon>metagenomes</taxon>
        <taxon>ecological metagenomes</taxon>
    </lineage>
</organism>
<dbReference type="SUPFAM" id="SSF51261">
    <property type="entry name" value="Duplicated hybrid motif"/>
    <property type="match status" value="1"/>
</dbReference>
<dbReference type="InterPro" id="IPR050570">
    <property type="entry name" value="Cell_wall_metabolism_enzyme"/>
</dbReference>
<dbReference type="Pfam" id="PF01551">
    <property type="entry name" value="Peptidase_M23"/>
    <property type="match status" value="1"/>
</dbReference>
<proteinExistence type="predicted"/>
<protein>
    <recommendedName>
        <fullName evidence="2">M23ase beta-sheet core domain-containing protein</fullName>
    </recommendedName>
</protein>
<name>X0RZQ0_9ZZZZ</name>
<dbReference type="Gene3D" id="2.70.70.10">
    <property type="entry name" value="Glucose Permease (Domain IIA)"/>
    <property type="match status" value="1"/>
</dbReference>
<feature type="domain" description="M23ase beta-sheet core" evidence="2">
    <location>
        <begin position="141"/>
        <end position="235"/>
    </location>
</feature>
<feature type="non-terminal residue" evidence="3">
    <location>
        <position position="1"/>
    </location>
</feature>
<reference evidence="3" key="1">
    <citation type="journal article" date="2014" name="Front. Microbiol.">
        <title>High frequency of phylogenetically diverse reductive dehalogenase-homologous genes in deep subseafloor sedimentary metagenomes.</title>
        <authorList>
            <person name="Kawai M."/>
            <person name="Futagami T."/>
            <person name="Toyoda A."/>
            <person name="Takaki Y."/>
            <person name="Nishi S."/>
            <person name="Hori S."/>
            <person name="Arai W."/>
            <person name="Tsubouchi T."/>
            <person name="Morono Y."/>
            <person name="Uchiyama I."/>
            <person name="Ito T."/>
            <person name="Fujiyama A."/>
            <person name="Inagaki F."/>
            <person name="Takami H."/>
        </authorList>
    </citation>
    <scope>NUCLEOTIDE SEQUENCE</scope>
    <source>
        <strain evidence="3">Expedition CK06-06</strain>
    </source>
</reference>
<keyword evidence="1" id="KW-0732">Signal</keyword>
<evidence type="ECO:0000259" key="2">
    <source>
        <dbReference type="Pfam" id="PF01551"/>
    </source>
</evidence>
<dbReference type="InterPro" id="IPR011055">
    <property type="entry name" value="Dup_hybrid_motif"/>
</dbReference>
<dbReference type="EMBL" id="BARS01002885">
    <property type="protein sequence ID" value="GAF74304.1"/>
    <property type="molecule type" value="Genomic_DNA"/>
</dbReference>
<dbReference type="PANTHER" id="PTHR21666:SF289">
    <property type="entry name" value="L-ALA--D-GLU ENDOPEPTIDASE"/>
    <property type="match status" value="1"/>
</dbReference>
<dbReference type="AlphaFoldDB" id="X0RZQ0"/>
<accession>X0RZQ0</accession>
<dbReference type="InterPro" id="IPR016047">
    <property type="entry name" value="M23ase_b-sheet_dom"/>
</dbReference>